<comment type="caution">
    <text evidence="1">The sequence shown here is derived from an EMBL/GenBank/DDBJ whole genome shotgun (WGS) entry which is preliminary data.</text>
</comment>
<proteinExistence type="predicted"/>
<reference evidence="1 2" key="1">
    <citation type="submission" date="2019-10" db="EMBL/GenBank/DDBJ databases">
        <title>Draft Genome Sequence of the Caffeine Degrading Methylotroph Methylorubrum populi PINKEL.</title>
        <authorList>
            <person name="Dawson S.C."/>
            <person name="Zhang X."/>
            <person name="Wright M.E."/>
            <person name="Sharma G."/>
            <person name="Langner J.T."/>
            <person name="Ditty J.L."/>
            <person name="Subuyuj G.A."/>
        </authorList>
    </citation>
    <scope>NUCLEOTIDE SEQUENCE [LARGE SCALE GENOMIC DNA]</scope>
    <source>
        <strain evidence="1 2">Pinkel</strain>
    </source>
</reference>
<dbReference type="AlphaFoldDB" id="A0A833J1Y8"/>
<dbReference type="Proteomes" id="UP000469949">
    <property type="component" value="Unassembled WGS sequence"/>
</dbReference>
<dbReference type="EMBL" id="WEKV01000020">
    <property type="protein sequence ID" value="KAB7782689.1"/>
    <property type="molecule type" value="Genomic_DNA"/>
</dbReference>
<evidence type="ECO:0000313" key="2">
    <source>
        <dbReference type="Proteomes" id="UP000469949"/>
    </source>
</evidence>
<accession>A0A833J1Y8</accession>
<organism evidence="1 2">
    <name type="scientific">Methylorubrum populi</name>
    <dbReference type="NCBI Taxonomy" id="223967"/>
    <lineage>
        <taxon>Bacteria</taxon>
        <taxon>Pseudomonadati</taxon>
        <taxon>Pseudomonadota</taxon>
        <taxon>Alphaproteobacteria</taxon>
        <taxon>Hyphomicrobiales</taxon>
        <taxon>Methylobacteriaceae</taxon>
        <taxon>Methylorubrum</taxon>
    </lineage>
</organism>
<evidence type="ECO:0000313" key="1">
    <source>
        <dbReference type="EMBL" id="KAB7782689.1"/>
    </source>
</evidence>
<gene>
    <name evidence="1" type="ORF">F8B43_5444</name>
</gene>
<name>A0A833J1Y8_9HYPH</name>
<protein>
    <submittedName>
        <fullName evidence="1">Uncharacterized protein</fullName>
    </submittedName>
</protein>
<sequence>MHAAPIARLLPVFGDSFLWGHRMQDIDFDARMNTKTGIRTPHGIRCRPNCRGVYAQRGHHRERTG</sequence>